<evidence type="ECO:0000313" key="1">
    <source>
        <dbReference type="EMBL" id="KAK8064629.1"/>
    </source>
</evidence>
<keyword evidence="2" id="KW-1185">Reference proteome</keyword>
<proteinExistence type="predicted"/>
<organism evidence="1 2">
    <name type="scientific">Apiospora phragmitis</name>
    <dbReference type="NCBI Taxonomy" id="2905665"/>
    <lineage>
        <taxon>Eukaryota</taxon>
        <taxon>Fungi</taxon>
        <taxon>Dikarya</taxon>
        <taxon>Ascomycota</taxon>
        <taxon>Pezizomycotina</taxon>
        <taxon>Sordariomycetes</taxon>
        <taxon>Xylariomycetidae</taxon>
        <taxon>Amphisphaeriales</taxon>
        <taxon>Apiosporaceae</taxon>
        <taxon>Apiospora</taxon>
    </lineage>
</organism>
<reference evidence="1 2" key="1">
    <citation type="submission" date="2023-01" db="EMBL/GenBank/DDBJ databases">
        <title>Analysis of 21 Apiospora genomes using comparative genomics revels a genus with tremendous synthesis potential of carbohydrate active enzymes and secondary metabolites.</title>
        <authorList>
            <person name="Sorensen T."/>
        </authorList>
    </citation>
    <scope>NUCLEOTIDE SEQUENCE [LARGE SCALE GENOMIC DNA]</scope>
    <source>
        <strain evidence="1 2">CBS 135458</strain>
    </source>
</reference>
<dbReference type="Proteomes" id="UP001480595">
    <property type="component" value="Unassembled WGS sequence"/>
</dbReference>
<dbReference type="RefSeq" id="XP_066715618.1">
    <property type="nucleotide sequence ID" value="XM_066858676.1"/>
</dbReference>
<gene>
    <name evidence="1" type="ORF">PG994_007267</name>
</gene>
<dbReference type="GeneID" id="92091739"/>
<sequence length="116" mass="12035">MRGAANNDDDADTGYVPWCTVVKAQRAQWGGEGERTLRVAHSTPHDVAVPADALYAAVADEVVDVQVLVVVVGAVAPDSEPLLPGRRAADLELLLVGDGPAALADAAERFGRAHGL</sequence>
<accession>A0ABR1V0B9</accession>
<evidence type="ECO:0000313" key="2">
    <source>
        <dbReference type="Proteomes" id="UP001480595"/>
    </source>
</evidence>
<name>A0ABR1V0B9_9PEZI</name>
<dbReference type="EMBL" id="JAQQWL010000007">
    <property type="protein sequence ID" value="KAK8064629.1"/>
    <property type="molecule type" value="Genomic_DNA"/>
</dbReference>
<comment type="caution">
    <text evidence="1">The sequence shown here is derived from an EMBL/GenBank/DDBJ whole genome shotgun (WGS) entry which is preliminary data.</text>
</comment>
<protein>
    <submittedName>
        <fullName evidence="1">Uncharacterized protein</fullName>
    </submittedName>
</protein>